<feature type="compositionally biased region" description="Polar residues" evidence="1">
    <location>
        <begin position="187"/>
        <end position="201"/>
    </location>
</feature>
<dbReference type="AlphaFoldDB" id="A0A9W6XWZ3"/>
<reference evidence="2" key="1">
    <citation type="submission" date="2023-04" db="EMBL/GenBank/DDBJ databases">
        <title>Phytophthora fragariaefolia NBRC 109709.</title>
        <authorList>
            <person name="Ichikawa N."/>
            <person name="Sato H."/>
            <person name="Tonouchi N."/>
        </authorList>
    </citation>
    <scope>NUCLEOTIDE SEQUENCE</scope>
    <source>
        <strain evidence="2">NBRC 109709</strain>
    </source>
</reference>
<dbReference type="PROSITE" id="PS51257">
    <property type="entry name" value="PROKAR_LIPOPROTEIN"/>
    <property type="match status" value="1"/>
</dbReference>
<feature type="region of interest" description="Disordered" evidence="1">
    <location>
        <begin position="55"/>
        <end position="166"/>
    </location>
</feature>
<gene>
    <name evidence="2" type="ORF">Pfra01_001809700</name>
</gene>
<keyword evidence="3" id="KW-1185">Reference proteome</keyword>
<feature type="compositionally biased region" description="Low complexity" evidence="1">
    <location>
        <begin position="55"/>
        <end position="65"/>
    </location>
</feature>
<name>A0A9W6XWZ3_9STRA</name>
<evidence type="ECO:0000313" key="2">
    <source>
        <dbReference type="EMBL" id="GMF47652.1"/>
    </source>
</evidence>
<evidence type="ECO:0000313" key="3">
    <source>
        <dbReference type="Proteomes" id="UP001165121"/>
    </source>
</evidence>
<comment type="caution">
    <text evidence="2">The sequence shown here is derived from an EMBL/GenBank/DDBJ whole genome shotgun (WGS) entry which is preliminary data.</text>
</comment>
<feature type="region of interest" description="Disordered" evidence="1">
    <location>
        <begin position="187"/>
        <end position="219"/>
    </location>
</feature>
<protein>
    <submittedName>
        <fullName evidence="2">Unnamed protein product</fullName>
    </submittedName>
</protein>
<dbReference type="EMBL" id="BSXT01002179">
    <property type="protein sequence ID" value="GMF47652.1"/>
    <property type="molecule type" value="Genomic_DNA"/>
</dbReference>
<proteinExistence type="predicted"/>
<feature type="compositionally biased region" description="Basic residues" evidence="1">
    <location>
        <begin position="125"/>
        <end position="138"/>
    </location>
</feature>
<dbReference type="Proteomes" id="UP001165121">
    <property type="component" value="Unassembled WGS sequence"/>
</dbReference>
<evidence type="ECO:0000256" key="1">
    <source>
        <dbReference type="SAM" id="MobiDB-lite"/>
    </source>
</evidence>
<accession>A0A9W6XWZ3</accession>
<organism evidence="2 3">
    <name type="scientific">Phytophthora fragariaefolia</name>
    <dbReference type="NCBI Taxonomy" id="1490495"/>
    <lineage>
        <taxon>Eukaryota</taxon>
        <taxon>Sar</taxon>
        <taxon>Stramenopiles</taxon>
        <taxon>Oomycota</taxon>
        <taxon>Peronosporomycetes</taxon>
        <taxon>Peronosporales</taxon>
        <taxon>Peronosporaceae</taxon>
        <taxon>Phytophthora</taxon>
    </lineage>
</organism>
<sequence>MVKADLQYRLTITYSETYIICTSPLLGGCGHTNLVVAPLRLRALTRLHIQPPAAAASSEGEAWPSRSQADPQAKAARTASDPDTGSGQRSWPVRNLTLSEGLARARGAATQHQGAAAVQKEPLSSRKRSAFLSPRRKARDSFRGLFDSSSDDEEEAGAVPEPQEISNDLDGQQERYHDAQLQSSNLPSAQASVPVQSTQTAGGKAYPQGYYPPDEGTGAASFLEKLQDPRGLVGGYTSRGAFERELVMNEPLFQESIEAARCVLLAPHGIPLKESLVSVRSRRLRVNSTPSEDTLWSNP</sequence>